<dbReference type="FunFam" id="3.40.50.1820:FF:000213">
    <property type="entry name" value="Carboxylic ester hydrolase"/>
    <property type="match status" value="1"/>
</dbReference>
<dbReference type="EMBL" id="ABDG02000022">
    <property type="protein sequence ID" value="EHK46515.1"/>
    <property type="molecule type" value="Genomic_DNA"/>
</dbReference>
<dbReference type="OMA" id="NNWYPQF"/>
<dbReference type="GeneID" id="90959732"/>
<evidence type="ECO:0000313" key="10">
    <source>
        <dbReference type="EMBL" id="EHK46515.1"/>
    </source>
</evidence>
<evidence type="ECO:0000256" key="6">
    <source>
        <dbReference type="ARBA" id="ARBA00023098"/>
    </source>
</evidence>
<dbReference type="PROSITE" id="PS00122">
    <property type="entry name" value="CARBOXYLESTERASE_B_1"/>
    <property type="match status" value="1"/>
</dbReference>
<evidence type="ECO:0000256" key="4">
    <source>
        <dbReference type="ARBA" id="ARBA00022729"/>
    </source>
</evidence>
<dbReference type="GO" id="GO:0006629">
    <property type="term" value="P:lipid metabolic process"/>
    <property type="evidence" value="ECO:0007669"/>
    <property type="project" value="UniProtKB-KW"/>
</dbReference>
<dbReference type="ESTHER" id="hypai-g9nsx1">
    <property type="family name" value="Fungal_carboxylesterase_lipase"/>
</dbReference>
<gene>
    <name evidence="10" type="ORF">TRIATDRAFT_317495</name>
</gene>
<dbReference type="GO" id="GO:0016787">
    <property type="term" value="F:hydrolase activity"/>
    <property type="evidence" value="ECO:0007669"/>
    <property type="project" value="UniProtKB-KW"/>
</dbReference>
<comment type="subcellular location">
    <subcellularLocation>
        <location evidence="1">Secreted</location>
    </subcellularLocation>
</comment>
<sequence length="609" mass="66050">MLNHAEGRYPARAKTFAETLQVYHDGLLRISLSIPRKGLLRMRLSATLPALLGFFSLAVAAPTPETQTLEARSSVSVKLASGTIVGSSILGIDTFNGIPFADPPVGNLRLAPPQKLSKNLGTFNTPALPPACPQMFLSTGSSNILIKLLGSFLNFPFLQPITGQEDCLNISVQRPAGTKATDKLPVAFWIYGGGFQLGATVTYDGTSLLATAIAQNQPMIYVAVNYRVAGFGFLPGAEILKNGSANLGLLDQRMGLQWVADNIAAFGGDPDKVTIWGESAGAMSVFDQMILYGGNATYNGKALFRGAIMNSGTAAPAERIDSPKAQAVYNNVVNKAGCSGKADTLACLRQLPYSTFLNAVNSVPSIFSYNSLGLSYLPRPDGVVLEDSPDVLFEQGKYHPVPMIIGDQEDEGTLFSVFQTDVNDSPSLVNWLSTYMFSNATKAQLTQLVSTYDTAISSGSPFRTSIFNEFYPGFKRTAALLGDLVFTLTRRMELATHAKLNPSVPTWSYLSSYDYGTPFLGTFHASDIIQVFYGVLPNNAMSSARSYFFNFIYNLDPNVGTTGYAKWPKWADNQQLMWFQSADSNSLLADNFRNESYQWIVGNKAALRV</sequence>
<comment type="similarity">
    <text evidence="2 8">Belongs to the type-B carboxylesterase/lipase family.</text>
</comment>
<accession>G9NSX1</accession>
<protein>
    <recommendedName>
        <fullName evidence="8">Carboxylic ester hydrolase</fullName>
        <ecNumber evidence="8">3.1.1.-</ecNumber>
    </recommendedName>
</protein>
<dbReference type="PANTHER" id="PTHR11559">
    <property type="entry name" value="CARBOXYLESTERASE"/>
    <property type="match status" value="1"/>
</dbReference>
<name>G9NSX1_HYPAI</name>
<dbReference type="InterPro" id="IPR029058">
    <property type="entry name" value="AB_hydrolase_fold"/>
</dbReference>
<keyword evidence="11" id="KW-1185">Reference proteome</keyword>
<evidence type="ECO:0000313" key="11">
    <source>
        <dbReference type="Proteomes" id="UP000005426"/>
    </source>
</evidence>
<dbReference type="AlphaFoldDB" id="G9NSX1"/>
<evidence type="ECO:0000256" key="5">
    <source>
        <dbReference type="ARBA" id="ARBA00022801"/>
    </source>
</evidence>
<dbReference type="InterPro" id="IPR050309">
    <property type="entry name" value="Type-B_Carboxylest/Lipase"/>
</dbReference>
<dbReference type="eggNOG" id="KOG4389">
    <property type="taxonomic scope" value="Eukaryota"/>
</dbReference>
<evidence type="ECO:0000256" key="8">
    <source>
        <dbReference type="RuleBase" id="RU361235"/>
    </source>
</evidence>
<evidence type="ECO:0000256" key="7">
    <source>
        <dbReference type="ARBA" id="ARBA00023180"/>
    </source>
</evidence>
<feature type="domain" description="Carboxylesterase type B" evidence="9">
    <location>
        <begin position="75"/>
        <end position="597"/>
    </location>
</feature>
<dbReference type="SUPFAM" id="SSF53474">
    <property type="entry name" value="alpha/beta-Hydrolases"/>
    <property type="match status" value="1"/>
</dbReference>
<keyword evidence="5 8" id="KW-0378">Hydrolase</keyword>
<proteinExistence type="inferred from homology"/>
<dbReference type="GO" id="GO:0005576">
    <property type="term" value="C:extracellular region"/>
    <property type="evidence" value="ECO:0007669"/>
    <property type="project" value="UniProtKB-SubCell"/>
</dbReference>
<dbReference type="HOGENOM" id="CLU_006586_10_6_1"/>
<dbReference type="InterPro" id="IPR019826">
    <property type="entry name" value="Carboxylesterase_B_AS"/>
</dbReference>
<organism evidence="10 11">
    <name type="scientific">Hypocrea atroviridis (strain ATCC 20476 / IMI 206040)</name>
    <name type="common">Trichoderma atroviride</name>
    <dbReference type="NCBI Taxonomy" id="452589"/>
    <lineage>
        <taxon>Eukaryota</taxon>
        <taxon>Fungi</taxon>
        <taxon>Dikarya</taxon>
        <taxon>Ascomycota</taxon>
        <taxon>Pezizomycotina</taxon>
        <taxon>Sordariomycetes</taxon>
        <taxon>Hypocreomycetidae</taxon>
        <taxon>Hypocreales</taxon>
        <taxon>Hypocreaceae</taxon>
        <taxon>Trichoderma</taxon>
    </lineage>
</organism>
<evidence type="ECO:0000259" key="9">
    <source>
        <dbReference type="Pfam" id="PF00135"/>
    </source>
</evidence>
<keyword evidence="4" id="KW-0732">Signal</keyword>
<evidence type="ECO:0000256" key="2">
    <source>
        <dbReference type="ARBA" id="ARBA00005964"/>
    </source>
</evidence>
<dbReference type="EC" id="3.1.1.-" evidence="8"/>
<keyword evidence="6" id="KW-0443">Lipid metabolism</keyword>
<dbReference type="Proteomes" id="UP000005426">
    <property type="component" value="Unassembled WGS sequence"/>
</dbReference>
<keyword evidence="3" id="KW-0964">Secreted</keyword>
<evidence type="ECO:0000256" key="1">
    <source>
        <dbReference type="ARBA" id="ARBA00004613"/>
    </source>
</evidence>
<comment type="caution">
    <text evidence="10">The sequence shown here is derived from an EMBL/GenBank/DDBJ whole genome shotgun (WGS) entry which is preliminary data.</text>
</comment>
<dbReference type="OrthoDB" id="408631at2759"/>
<dbReference type="InterPro" id="IPR002018">
    <property type="entry name" value="CarbesteraseB"/>
</dbReference>
<reference evidence="10 11" key="1">
    <citation type="journal article" date="2011" name="Genome Biol.">
        <title>Comparative genome sequence analysis underscores mycoparasitism as the ancestral life style of Trichoderma.</title>
        <authorList>
            <person name="Kubicek C.P."/>
            <person name="Herrera-Estrella A."/>
            <person name="Seidl-Seiboth V."/>
            <person name="Martinez D.A."/>
            <person name="Druzhinina I.S."/>
            <person name="Thon M."/>
            <person name="Zeilinger S."/>
            <person name="Casas-Flores S."/>
            <person name="Horwitz B.A."/>
            <person name="Mukherjee P.K."/>
            <person name="Mukherjee M."/>
            <person name="Kredics L."/>
            <person name="Alcaraz L.D."/>
            <person name="Aerts A."/>
            <person name="Antal Z."/>
            <person name="Atanasova L."/>
            <person name="Cervantes-Badillo M.G."/>
            <person name="Challacombe J."/>
            <person name="Chertkov O."/>
            <person name="McCluskey K."/>
            <person name="Coulpier F."/>
            <person name="Deshpande N."/>
            <person name="von Doehren H."/>
            <person name="Ebbole D.J."/>
            <person name="Esquivel-Naranjo E.U."/>
            <person name="Fekete E."/>
            <person name="Flipphi M."/>
            <person name="Glaser F."/>
            <person name="Gomez-Rodriguez E.Y."/>
            <person name="Gruber S."/>
            <person name="Han C."/>
            <person name="Henrissat B."/>
            <person name="Hermosa R."/>
            <person name="Hernandez-Onate M."/>
            <person name="Karaffa L."/>
            <person name="Kosti I."/>
            <person name="Le Crom S."/>
            <person name="Lindquist E."/>
            <person name="Lucas S."/>
            <person name="Luebeck M."/>
            <person name="Luebeck P.S."/>
            <person name="Margeot A."/>
            <person name="Metz B."/>
            <person name="Misra M."/>
            <person name="Nevalainen H."/>
            <person name="Omann M."/>
            <person name="Packer N."/>
            <person name="Perrone G."/>
            <person name="Uresti-Rivera E.E."/>
            <person name="Salamov A."/>
            <person name="Schmoll M."/>
            <person name="Seiboth B."/>
            <person name="Shapiro H."/>
            <person name="Sukno S."/>
            <person name="Tamayo-Ramos J.A."/>
            <person name="Tisch D."/>
            <person name="Wiest A."/>
            <person name="Wilkinson H.H."/>
            <person name="Zhang M."/>
            <person name="Coutinho P.M."/>
            <person name="Kenerley C.M."/>
            <person name="Monte E."/>
            <person name="Baker S.E."/>
            <person name="Grigoriev I.V."/>
        </authorList>
    </citation>
    <scope>NUCLEOTIDE SEQUENCE [LARGE SCALE GENOMIC DNA]</scope>
    <source>
        <strain evidence="11">ATCC 20476 / IMI 206040</strain>
    </source>
</reference>
<evidence type="ECO:0000256" key="3">
    <source>
        <dbReference type="ARBA" id="ARBA00022525"/>
    </source>
</evidence>
<keyword evidence="7" id="KW-0325">Glycoprotein</keyword>
<dbReference type="Gene3D" id="3.40.50.1820">
    <property type="entry name" value="alpha/beta hydrolase"/>
    <property type="match status" value="1"/>
</dbReference>
<dbReference type="Pfam" id="PF00135">
    <property type="entry name" value="COesterase"/>
    <property type="match status" value="1"/>
</dbReference>
<dbReference type="STRING" id="452589.G9NSX1"/>